<dbReference type="OrthoDB" id="412788at2759"/>
<dbReference type="GO" id="GO:0016491">
    <property type="term" value="F:oxidoreductase activity"/>
    <property type="evidence" value="ECO:0007669"/>
    <property type="project" value="UniProtKB-KW"/>
</dbReference>
<organism evidence="4 5">
    <name type="scientific">Trematosphaeria pertusa</name>
    <dbReference type="NCBI Taxonomy" id="390896"/>
    <lineage>
        <taxon>Eukaryota</taxon>
        <taxon>Fungi</taxon>
        <taxon>Dikarya</taxon>
        <taxon>Ascomycota</taxon>
        <taxon>Pezizomycotina</taxon>
        <taxon>Dothideomycetes</taxon>
        <taxon>Pleosporomycetidae</taxon>
        <taxon>Pleosporales</taxon>
        <taxon>Massarineae</taxon>
        <taxon>Trematosphaeriaceae</taxon>
        <taxon>Trematosphaeria</taxon>
    </lineage>
</organism>
<dbReference type="InterPro" id="IPR044053">
    <property type="entry name" value="AsaB-like"/>
</dbReference>
<evidence type="ECO:0000313" key="5">
    <source>
        <dbReference type="Proteomes" id="UP000800094"/>
    </source>
</evidence>
<dbReference type="NCBIfam" id="NF041278">
    <property type="entry name" value="CmcJ_NvfI_EfuI"/>
    <property type="match status" value="1"/>
</dbReference>
<evidence type="ECO:0000313" key="4">
    <source>
        <dbReference type="EMBL" id="KAF2246941.1"/>
    </source>
</evidence>
<keyword evidence="1" id="KW-0560">Oxidoreductase</keyword>
<name>A0A6A6I999_9PLEO</name>
<keyword evidence="5" id="KW-1185">Reference proteome</keyword>
<accession>A0A6A6I999</accession>
<feature type="region of interest" description="Disordered" evidence="3">
    <location>
        <begin position="1"/>
        <end position="42"/>
    </location>
</feature>
<evidence type="ECO:0000256" key="1">
    <source>
        <dbReference type="ARBA" id="ARBA00023002"/>
    </source>
</evidence>
<comment type="similarity">
    <text evidence="2">Belongs to the asaB hydroxylase/desaturase family.</text>
</comment>
<dbReference type="Proteomes" id="UP000800094">
    <property type="component" value="Unassembled WGS sequence"/>
</dbReference>
<evidence type="ECO:0000256" key="2">
    <source>
        <dbReference type="ARBA" id="ARBA00023604"/>
    </source>
</evidence>
<dbReference type="PANTHER" id="PTHR34598:SF3">
    <property type="entry name" value="OXIDOREDUCTASE AN1597"/>
    <property type="match status" value="1"/>
</dbReference>
<dbReference type="EMBL" id="ML987198">
    <property type="protein sequence ID" value="KAF2246941.1"/>
    <property type="molecule type" value="Genomic_DNA"/>
</dbReference>
<proteinExistence type="inferred from homology"/>
<gene>
    <name evidence="4" type="ORF">BU26DRAFT_521322</name>
</gene>
<sequence>MTFIEAGNQVDERSPSDGRVQPWRTWWPPASPEAEDQRKTGDISVEKPWLRWKFSEGKPFEKPWLEWALPKPTNYNELAHSPQVKYEPDFIREQLALLPADELSPFNPTRTNTFLQFFQQNSESAAEKPYVCKIPPSIAGQAQINFGGCYAKAMITDVRGHEDLFSLDTHGFQFAGHKLGSDVEALDVEAYCGQMADWLREYLQAQEVFVFDRTLRSQEKGKAGGFVDIARRVHCDQSPRSAIGRIKLHMGDRAPELLRGRCRIINVWRPLVPVVESNPLAMCRFDSVSLADFVPTDVVFPHYAEESFEIRPSSTQRWYYRSNNTQDELVLLKIYDNKRGAAFCAPHSSFRDPLGRKNAGPRSSIELRCLVFGGEGVEADSSPKL</sequence>
<evidence type="ECO:0000256" key="3">
    <source>
        <dbReference type="SAM" id="MobiDB-lite"/>
    </source>
</evidence>
<dbReference type="AlphaFoldDB" id="A0A6A6I999"/>
<dbReference type="PANTHER" id="PTHR34598">
    <property type="entry name" value="BLL6449 PROTEIN"/>
    <property type="match status" value="1"/>
</dbReference>
<protein>
    <submittedName>
        <fullName evidence="4">Uncharacterized protein</fullName>
    </submittedName>
</protein>
<dbReference type="RefSeq" id="XP_033681945.1">
    <property type="nucleotide sequence ID" value="XM_033829504.1"/>
</dbReference>
<reference evidence="4" key="1">
    <citation type="journal article" date="2020" name="Stud. Mycol.">
        <title>101 Dothideomycetes genomes: a test case for predicting lifestyles and emergence of pathogens.</title>
        <authorList>
            <person name="Haridas S."/>
            <person name="Albert R."/>
            <person name="Binder M."/>
            <person name="Bloem J."/>
            <person name="Labutti K."/>
            <person name="Salamov A."/>
            <person name="Andreopoulos B."/>
            <person name="Baker S."/>
            <person name="Barry K."/>
            <person name="Bills G."/>
            <person name="Bluhm B."/>
            <person name="Cannon C."/>
            <person name="Castanera R."/>
            <person name="Culley D."/>
            <person name="Daum C."/>
            <person name="Ezra D."/>
            <person name="Gonzalez J."/>
            <person name="Henrissat B."/>
            <person name="Kuo A."/>
            <person name="Liang C."/>
            <person name="Lipzen A."/>
            <person name="Lutzoni F."/>
            <person name="Magnuson J."/>
            <person name="Mondo S."/>
            <person name="Nolan M."/>
            <person name="Ohm R."/>
            <person name="Pangilinan J."/>
            <person name="Park H.-J."/>
            <person name="Ramirez L."/>
            <person name="Alfaro M."/>
            <person name="Sun H."/>
            <person name="Tritt A."/>
            <person name="Yoshinaga Y."/>
            <person name="Zwiers L.-H."/>
            <person name="Turgeon B."/>
            <person name="Goodwin S."/>
            <person name="Spatafora J."/>
            <person name="Crous P."/>
            <person name="Grigoriev I."/>
        </authorList>
    </citation>
    <scope>NUCLEOTIDE SEQUENCE</scope>
    <source>
        <strain evidence="4">CBS 122368</strain>
    </source>
</reference>
<dbReference type="GeneID" id="54582834"/>